<comment type="caution">
    <text evidence="1">The sequence shown here is derived from an EMBL/GenBank/DDBJ whole genome shotgun (WGS) entry which is preliminary data.</text>
</comment>
<name>A0AAE1RBR1_9SOLA</name>
<dbReference type="Proteomes" id="UP001291623">
    <property type="component" value="Unassembled WGS sequence"/>
</dbReference>
<reference evidence="1" key="1">
    <citation type="submission" date="2023-12" db="EMBL/GenBank/DDBJ databases">
        <title>Genome assembly of Anisodus tanguticus.</title>
        <authorList>
            <person name="Wang Y.-J."/>
        </authorList>
    </citation>
    <scope>NUCLEOTIDE SEQUENCE</scope>
    <source>
        <strain evidence="1">KB-2021</strain>
        <tissue evidence="1">Leaf</tissue>
    </source>
</reference>
<proteinExistence type="predicted"/>
<evidence type="ECO:0000313" key="1">
    <source>
        <dbReference type="EMBL" id="KAK4348273.1"/>
    </source>
</evidence>
<accession>A0AAE1RBR1</accession>
<evidence type="ECO:0000313" key="2">
    <source>
        <dbReference type="Proteomes" id="UP001291623"/>
    </source>
</evidence>
<gene>
    <name evidence="1" type="ORF">RND71_034612</name>
</gene>
<dbReference type="EMBL" id="JAVYJV010000018">
    <property type="protein sequence ID" value="KAK4348273.1"/>
    <property type="molecule type" value="Genomic_DNA"/>
</dbReference>
<sequence length="73" mass="7759">MRGRSSSAPSVNQIAIPMLSLMSLWQPFIIIPIVYWTTFAIENIASLAKKLGGSSGKLIHATTIGVSSSGLNQ</sequence>
<dbReference type="AlphaFoldDB" id="A0AAE1RBR1"/>
<keyword evidence="2" id="KW-1185">Reference proteome</keyword>
<protein>
    <submittedName>
        <fullName evidence="1">Uncharacterized protein</fullName>
    </submittedName>
</protein>
<organism evidence="1 2">
    <name type="scientific">Anisodus tanguticus</name>
    <dbReference type="NCBI Taxonomy" id="243964"/>
    <lineage>
        <taxon>Eukaryota</taxon>
        <taxon>Viridiplantae</taxon>
        <taxon>Streptophyta</taxon>
        <taxon>Embryophyta</taxon>
        <taxon>Tracheophyta</taxon>
        <taxon>Spermatophyta</taxon>
        <taxon>Magnoliopsida</taxon>
        <taxon>eudicotyledons</taxon>
        <taxon>Gunneridae</taxon>
        <taxon>Pentapetalae</taxon>
        <taxon>asterids</taxon>
        <taxon>lamiids</taxon>
        <taxon>Solanales</taxon>
        <taxon>Solanaceae</taxon>
        <taxon>Solanoideae</taxon>
        <taxon>Hyoscyameae</taxon>
        <taxon>Anisodus</taxon>
    </lineage>
</organism>